<evidence type="ECO:0000256" key="1">
    <source>
        <dbReference type="ARBA" id="ARBA00022553"/>
    </source>
</evidence>
<keyword evidence="4 7" id="KW-0238">DNA-binding</keyword>
<keyword evidence="5" id="KW-0804">Transcription</keyword>
<dbReference type="GO" id="GO:0006355">
    <property type="term" value="P:regulation of DNA-templated transcription"/>
    <property type="evidence" value="ECO:0007669"/>
    <property type="project" value="InterPro"/>
</dbReference>
<keyword evidence="11" id="KW-1185">Reference proteome</keyword>
<dbReference type="SMART" id="SM00862">
    <property type="entry name" value="Trans_reg_C"/>
    <property type="match status" value="1"/>
</dbReference>
<dbReference type="PANTHER" id="PTHR48111:SF73">
    <property type="entry name" value="ALKALINE PHOSPHATASE SYNTHESIS TRANSCRIPTIONAL REGULATORY PROTEIN PHOP"/>
    <property type="match status" value="1"/>
</dbReference>
<dbReference type="GO" id="GO:0000156">
    <property type="term" value="F:phosphorelay response regulator activity"/>
    <property type="evidence" value="ECO:0007669"/>
    <property type="project" value="TreeGrafter"/>
</dbReference>
<dbReference type="Pfam" id="PF00486">
    <property type="entry name" value="Trans_reg_C"/>
    <property type="match status" value="1"/>
</dbReference>
<evidence type="ECO:0000256" key="3">
    <source>
        <dbReference type="ARBA" id="ARBA00023015"/>
    </source>
</evidence>
<feature type="domain" description="Response regulatory" evidence="8">
    <location>
        <begin position="3"/>
        <end position="116"/>
    </location>
</feature>
<dbReference type="Gene3D" id="3.40.50.2300">
    <property type="match status" value="1"/>
</dbReference>
<dbReference type="GO" id="GO:0000976">
    <property type="term" value="F:transcription cis-regulatory region binding"/>
    <property type="evidence" value="ECO:0007669"/>
    <property type="project" value="TreeGrafter"/>
</dbReference>
<dbReference type="EMBL" id="PGLV01000001">
    <property type="protein sequence ID" value="POZ56465.1"/>
    <property type="molecule type" value="Genomic_DNA"/>
</dbReference>
<dbReference type="GO" id="GO:0032993">
    <property type="term" value="C:protein-DNA complex"/>
    <property type="evidence" value="ECO:0007669"/>
    <property type="project" value="TreeGrafter"/>
</dbReference>
<evidence type="ECO:0000259" key="8">
    <source>
        <dbReference type="PROSITE" id="PS50110"/>
    </source>
</evidence>
<dbReference type="RefSeq" id="WP_103976583.1">
    <property type="nucleotide sequence ID" value="NZ_CP194323.1"/>
</dbReference>
<dbReference type="PROSITE" id="PS50110">
    <property type="entry name" value="RESPONSE_REGULATORY"/>
    <property type="match status" value="1"/>
</dbReference>
<dbReference type="InterPro" id="IPR001867">
    <property type="entry name" value="OmpR/PhoB-type_DNA-bd"/>
</dbReference>
<sequence length="226" mass="25502">MYKIMIVEDDKALSNGIALALQSSEMDVLTFHSIQSAKKQLSNTNFDLLILDINLPDGNGLDLLCEVKRNSTIPVIMLTANDMETDIVAGLEMGADDYITKPFSLAVLRARVNTQLRKQVVTKGNPFKQDHFVFDFDRMEYFKNGKTVELSKTEQKLLKILTANKGVTLERSVLVERIWSDGGAHYVDENALSVTLKRLRDKLEDNPTKPVYIKTVYGIGYLWAVK</sequence>
<dbReference type="InterPro" id="IPR039420">
    <property type="entry name" value="WalR-like"/>
</dbReference>
<dbReference type="CDD" id="cd00383">
    <property type="entry name" value="trans_reg_C"/>
    <property type="match status" value="1"/>
</dbReference>
<evidence type="ECO:0000259" key="9">
    <source>
        <dbReference type="PROSITE" id="PS51755"/>
    </source>
</evidence>
<evidence type="ECO:0000256" key="2">
    <source>
        <dbReference type="ARBA" id="ARBA00023012"/>
    </source>
</evidence>
<dbReference type="Pfam" id="PF00072">
    <property type="entry name" value="Response_reg"/>
    <property type="match status" value="1"/>
</dbReference>
<evidence type="ECO:0000256" key="4">
    <source>
        <dbReference type="ARBA" id="ARBA00023125"/>
    </source>
</evidence>
<dbReference type="CDD" id="cd17574">
    <property type="entry name" value="REC_OmpR"/>
    <property type="match status" value="1"/>
</dbReference>
<dbReference type="InterPro" id="IPR001789">
    <property type="entry name" value="Sig_transdc_resp-reg_receiver"/>
</dbReference>
<evidence type="ECO:0000313" key="10">
    <source>
        <dbReference type="EMBL" id="POZ56465.1"/>
    </source>
</evidence>
<dbReference type="SMART" id="SM00448">
    <property type="entry name" value="REC"/>
    <property type="match status" value="1"/>
</dbReference>
<proteinExistence type="predicted"/>
<protein>
    <submittedName>
        <fullName evidence="10">Sensory transduction protein regX3</fullName>
    </submittedName>
</protein>
<evidence type="ECO:0000256" key="7">
    <source>
        <dbReference type="PROSITE-ProRule" id="PRU01091"/>
    </source>
</evidence>
<dbReference type="PROSITE" id="PS51755">
    <property type="entry name" value="OMPR_PHOB"/>
    <property type="match status" value="1"/>
</dbReference>
<feature type="DNA-binding region" description="OmpR/PhoB-type" evidence="7">
    <location>
        <begin position="124"/>
        <end position="225"/>
    </location>
</feature>
<keyword evidence="1 6" id="KW-0597">Phosphoprotein</keyword>
<gene>
    <name evidence="10" type="primary">regX3_1</name>
    <name evidence="10" type="ORF">LYSIN_01248</name>
</gene>
<evidence type="ECO:0000256" key="5">
    <source>
        <dbReference type="ARBA" id="ARBA00023163"/>
    </source>
</evidence>
<dbReference type="InterPro" id="IPR011006">
    <property type="entry name" value="CheY-like_superfamily"/>
</dbReference>
<comment type="caution">
    <text evidence="10">The sequence shown here is derived from an EMBL/GenBank/DDBJ whole genome shotgun (WGS) entry which is preliminary data.</text>
</comment>
<name>A0A2S5D090_LYSSH</name>
<keyword evidence="2" id="KW-0902">Two-component regulatory system</keyword>
<evidence type="ECO:0000313" key="11">
    <source>
        <dbReference type="Proteomes" id="UP000237319"/>
    </source>
</evidence>
<dbReference type="Proteomes" id="UP000237319">
    <property type="component" value="Unassembled WGS sequence"/>
</dbReference>
<dbReference type="AlphaFoldDB" id="A0A2S5D090"/>
<reference evidence="10 11" key="1">
    <citation type="submission" date="2017-11" db="EMBL/GenBank/DDBJ databases">
        <title>Genome sequence of Lysinibacillus sphaericus, a lignin-degrading bacteria isolated from municipal solid waste soil.</title>
        <authorList>
            <person name="Persinoti G.F."/>
            <person name="Paixao D.A."/>
            <person name="Bugg T.D."/>
            <person name="Squina F.M."/>
        </authorList>
    </citation>
    <scope>NUCLEOTIDE SEQUENCE [LARGE SCALE GENOMIC DNA]</scope>
    <source>
        <strain evidence="10 11">A1</strain>
    </source>
</reference>
<dbReference type="Gene3D" id="1.10.10.10">
    <property type="entry name" value="Winged helix-like DNA-binding domain superfamily/Winged helix DNA-binding domain"/>
    <property type="match status" value="1"/>
</dbReference>
<organism evidence="10 11">
    <name type="scientific">Lysinibacillus sphaericus</name>
    <name type="common">Bacillus sphaericus</name>
    <dbReference type="NCBI Taxonomy" id="1421"/>
    <lineage>
        <taxon>Bacteria</taxon>
        <taxon>Bacillati</taxon>
        <taxon>Bacillota</taxon>
        <taxon>Bacilli</taxon>
        <taxon>Bacillales</taxon>
        <taxon>Bacillaceae</taxon>
        <taxon>Lysinibacillus</taxon>
    </lineage>
</organism>
<dbReference type="GO" id="GO:0005829">
    <property type="term" value="C:cytosol"/>
    <property type="evidence" value="ECO:0007669"/>
    <property type="project" value="TreeGrafter"/>
</dbReference>
<dbReference type="PANTHER" id="PTHR48111">
    <property type="entry name" value="REGULATOR OF RPOS"/>
    <property type="match status" value="1"/>
</dbReference>
<dbReference type="SUPFAM" id="SSF52172">
    <property type="entry name" value="CheY-like"/>
    <property type="match status" value="1"/>
</dbReference>
<accession>A0A2S5D090</accession>
<dbReference type="Gene3D" id="6.10.250.690">
    <property type="match status" value="1"/>
</dbReference>
<evidence type="ECO:0000256" key="6">
    <source>
        <dbReference type="PROSITE-ProRule" id="PRU00169"/>
    </source>
</evidence>
<feature type="modified residue" description="4-aspartylphosphate" evidence="6">
    <location>
        <position position="52"/>
    </location>
</feature>
<dbReference type="InterPro" id="IPR036388">
    <property type="entry name" value="WH-like_DNA-bd_sf"/>
</dbReference>
<keyword evidence="3" id="KW-0805">Transcription regulation</keyword>
<feature type="domain" description="OmpR/PhoB-type" evidence="9">
    <location>
        <begin position="124"/>
        <end position="225"/>
    </location>
</feature>